<comment type="caution">
    <text evidence="2">The sequence shown here is derived from an EMBL/GenBank/DDBJ whole genome shotgun (WGS) entry which is preliminary data.</text>
</comment>
<keyword evidence="3" id="KW-1185">Reference proteome</keyword>
<feature type="transmembrane region" description="Helical" evidence="1">
    <location>
        <begin position="182"/>
        <end position="198"/>
    </location>
</feature>
<gene>
    <name evidence="2" type="ORF">HU200_029055</name>
</gene>
<dbReference type="PANTHER" id="PTHR31168">
    <property type="entry name" value="OS02G0292800 PROTEIN"/>
    <property type="match status" value="1"/>
</dbReference>
<dbReference type="EMBL" id="JACEFO010001748">
    <property type="protein sequence ID" value="KAF8711602.1"/>
    <property type="molecule type" value="Genomic_DNA"/>
</dbReference>
<dbReference type="InterPro" id="IPR006747">
    <property type="entry name" value="DUF599"/>
</dbReference>
<name>A0A835ETF7_9POAL</name>
<dbReference type="Proteomes" id="UP000636709">
    <property type="component" value="Unassembled WGS sequence"/>
</dbReference>
<dbReference type="Pfam" id="PF04654">
    <property type="entry name" value="DUF599"/>
    <property type="match status" value="1"/>
</dbReference>
<reference evidence="2" key="1">
    <citation type="submission" date="2020-07" db="EMBL/GenBank/DDBJ databases">
        <title>Genome sequence and genetic diversity analysis of an under-domesticated orphan crop, white fonio (Digitaria exilis).</title>
        <authorList>
            <person name="Bennetzen J.L."/>
            <person name="Chen S."/>
            <person name="Ma X."/>
            <person name="Wang X."/>
            <person name="Yssel A.E.J."/>
            <person name="Chaluvadi S.R."/>
            <person name="Johnson M."/>
            <person name="Gangashetty P."/>
            <person name="Hamidou F."/>
            <person name="Sanogo M.D."/>
            <person name="Zwaenepoel A."/>
            <person name="Wallace J."/>
            <person name="Van De Peer Y."/>
            <person name="Van Deynze A."/>
        </authorList>
    </citation>
    <scope>NUCLEOTIDE SEQUENCE</scope>
    <source>
        <tissue evidence="2">Leaves</tissue>
    </source>
</reference>
<feature type="transmembrane region" description="Helical" evidence="1">
    <location>
        <begin position="204"/>
        <end position="228"/>
    </location>
</feature>
<dbReference type="AlphaFoldDB" id="A0A835ETF7"/>
<accession>A0A835ETF7</accession>
<keyword evidence="1" id="KW-1133">Transmembrane helix</keyword>
<feature type="transmembrane region" description="Helical" evidence="1">
    <location>
        <begin position="106"/>
        <end position="136"/>
    </location>
</feature>
<evidence type="ECO:0000313" key="3">
    <source>
        <dbReference type="Proteomes" id="UP000636709"/>
    </source>
</evidence>
<dbReference type="OrthoDB" id="665451at2759"/>
<proteinExistence type="predicted"/>
<feature type="transmembrane region" description="Helical" evidence="1">
    <location>
        <begin position="148"/>
        <end position="170"/>
    </location>
</feature>
<sequence length="256" mass="27319">MAQAPNEAQVVLECYSLVLLPPPALPSFLLFFPREVGGEGITDQRLEGVIREIMLAKSSMDLVLVPCALAVMVSYHLLLLYRIGYENHSKLAWVQRMAQTTEPAEAALALSVISDGISASTTLASLSIALASLIAAWVSSSESATVKYATLLACFLASFTCFVHFLITALGSDAPASHLQRAVLRGGGFWAAGLRALYLATALFVWVVLGPVAMLACSVLTVALLYLLDSNSVPLHRHQFTARTGSKDRPSLALAS</sequence>
<organism evidence="2 3">
    <name type="scientific">Digitaria exilis</name>
    <dbReference type="NCBI Taxonomy" id="1010633"/>
    <lineage>
        <taxon>Eukaryota</taxon>
        <taxon>Viridiplantae</taxon>
        <taxon>Streptophyta</taxon>
        <taxon>Embryophyta</taxon>
        <taxon>Tracheophyta</taxon>
        <taxon>Spermatophyta</taxon>
        <taxon>Magnoliopsida</taxon>
        <taxon>Liliopsida</taxon>
        <taxon>Poales</taxon>
        <taxon>Poaceae</taxon>
        <taxon>PACMAD clade</taxon>
        <taxon>Panicoideae</taxon>
        <taxon>Panicodae</taxon>
        <taxon>Paniceae</taxon>
        <taxon>Anthephorinae</taxon>
        <taxon>Digitaria</taxon>
    </lineage>
</organism>
<evidence type="ECO:0000313" key="2">
    <source>
        <dbReference type="EMBL" id="KAF8711602.1"/>
    </source>
</evidence>
<keyword evidence="1" id="KW-0812">Transmembrane</keyword>
<feature type="transmembrane region" description="Helical" evidence="1">
    <location>
        <begin position="63"/>
        <end position="85"/>
    </location>
</feature>
<dbReference type="PANTHER" id="PTHR31168:SF17">
    <property type="entry name" value="OS09G0327000 PROTEIN"/>
    <property type="match status" value="1"/>
</dbReference>
<evidence type="ECO:0000256" key="1">
    <source>
        <dbReference type="SAM" id="Phobius"/>
    </source>
</evidence>
<keyword evidence="1" id="KW-0472">Membrane</keyword>
<protein>
    <submittedName>
        <fullName evidence="2">Uncharacterized protein</fullName>
    </submittedName>
</protein>